<dbReference type="Pfam" id="PF14310">
    <property type="entry name" value="Fn3-like"/>
    <property type="match status" value="1"/>
</dbReference>
<comment type="pathway">
    <text evidence="2 10">Glycan metabolism; cellulose degradation.</text>
</comment>
<dbReference type="Gene3D" id="3.40.50.1700">
    <property type="entry name" value="Glycoside hydrolase family 3 C-terminal domain"/>
    <property type="match status" value="1"/>
</dbReference>
<evidence type="ECO:0000256" key="5">
    <source>
        <dbReference type="ARBA" id="ARBA00022801"/>
    </source>
</evidence>
<dbReference type="InterPro" id="IPR050288">
    <property type="entry name" value="Cellulose_deg_GH3"/>
</dbReference>
<dbReference type="PROSITE" id="PS00775">
    <property type="entry name" value="GLYCOSYL_HYDROL_F3"/>
    <property type="match status" value="1"/>
</dbReference>
<keyword evidence="6" id="KW-0136">Cellulose degradation</keyword>
<proteinExistence type="inferred from homology"/>
<evidence type="ECO:0000256" key="2">
    <source>
        <dbReference type="ARBA" id="ARBA00004987"/>
    </source>
</evidence>
<dbReference type="InterPro" id="IPR036962">
    <property type="entry name" value="Glyco_hydro_3_N_sf"/>
</dbReference>
<evidence type="ECO:0000256" key="12">
    <source>
        <dbReference type="SAM" id="SignalP"/>
    </source>
</evidence>
<dbReference type="Gene3D" id="3.20.20.300">
    <property type="entry name" value="Glycoside hydrolase, family 3, N-terminal domain"/>
    <property type="match status" value="1"/>
</dbReference>
<keyword evidence="8 10" id="KW-0326">Glycosidase</keyword>
<protein>
    <recommendedName>
        <fullName evidence="4 10">beta-glucosidase</fullName>
        <ecNumber evidence="4 10">3.2.1.21</ecNumber>
    </recommendedName>
</protein>
<comment type="caution">
    <text evidence="14">The sequence shown here is derived from an EMBL/GenBank/DDBJ whole genome shotgun (WGS) entry which is preliminary data.</text>
</comment>
<dbReference type="Gene3D" id="2.60.40.10">
    <property type="entry name" value="Immunoglobulins"/>
    <property type="match status" value="1"/>
</dbReference>
<evidence type="ECO:0000256" key="3">
    <source>
        <dbReference type="ARBA" id="ARBA00005336"/>
    </source>
</evidence>
<dbReference type="Proteomes" id="UP001437256">
    <property type="component" value="Unassembled WGS sequence"/>
</dbReference>
<evidence type="ECO:0000256" key="4">
    <source>
        <dbReference type="ARBA" id="ARBA00012744"/>
    </source>
</evidence>
<dbReference type="InterPro" id="IPR036881">
    <property type="entry name" value="Glyco_hydro_3_C_sf"/>
</dbReference>
<sequence length="875" mass="93992">MALFLLWVALLPFCLAQQATTSPPESQTSSSALSSVSATSAVPSPTITSGLSAPVSVTAVSSVFPSSGASSVATSVAVTSSVANSTTVSPTTTSGLDETVTSSAVVTRETVPIQPYTFTPFPVPSQTSIPGVFPDTDPSQPPRVGELTIPNFERAWAAAYNKAKAKVAGLSLEQKVNVTTGVGRDRCVGNTPPVEDYPGLCLEDSPLGVRLADFVTAFPAAINAAATWNRELIRARGLAMGHEHVGKGVNIALGPMMNMVRNAQAGRNWEGYGGDPFLAGEAAYETVLGMQQAGVQACAKHWVFNEQEHKRTMSSSIVDDRTAHEIYAHPFLKSVMAGVTSVMCSYNLINGTYACEDDRTMNQILKGEYGFQGFVMSDWGATKSTISAITGLDMTMPDPTFFGQNLSAYVQNGTIPETRIDDMATRILAGWYLLRQDAPSYPPVNFDVNPDNEETNKRIDVQDDHNEIVRTIGAASTVLLKNNKEGGGGLPLTGRERRIFLAGSDAGPPEIGPNRFRDQSGWLGGILAMGSGSGTANFTYLVSPYEAIQLRARRHRTTVSWSFDDFDLPRAGNMAIKQNAALVFIVSDSGEGDGNDRQNLTAWHNGDDLVLAVAEQNNNTIVVVNAVGPIIMEPWIDHPNVTAVLWAGLQGNEAGNAITDVLYGDWNPSGKLPYTIAKRLEDYSSGLVLGGAPQDIIAIPYADGLQIDYRHFDANNIEPRYEFGFGLSYTDWEYSGLDIEAIPNDDGTYADLEDAWARGESSPVGVGSSAAIWLHRPAFKATFSVENTGSVYGGEIPQLYIEFPRSSGEPPRVLKGFTNTAAQPGESKMVEITLSRYDLSIWDVESQGWRKPDGRIGVVIGRSSRDVKISGEVPV</sequence>
<keyword evidence="5 10" id="KW-0378">Hydrolase</keyword>
<dbReference type="PRINTS" id="PR00133">
    <property type="entry name" value="GLHYDRLASE3"/>
</dbReference>
<dbReference type="InterPro" id="IPR026891">
    <property type="entry name" value="Fn3-like"/>
</dbReference>
<name>A0ABR2ZG82_9AGAR</name>
<dbReference type="SMART" id="SM01217">
    <property type="entry name" value="Fn3_like"/>
    <property type="match status" value="1"/>
</dbReference>
<feature type="compositionally biased region" description="Low complexity" evidence="11">
    <location>
        <begin position="83"/>
        <end position="94"/>
    </location>
</feature>
<keyword evidence="15" id="KW-1185">Reference proteome</keyword>
<keyword evidence="7 10" id="KW-0119">Carbohydrate metabolism</keyword>
<dbReference type="InterPro" id="IPR013783">
    <property type="entry name" value="Ig-like_fold"/>
</dbReference>
<evidence type="ECO:0000256" key="8">
    <source>
        <dbReference type="ARBA" id="ARBA00023295"/>
    </source>
</evidence>
<evidence type="ECO:0000313" key="15">
    <source>
        <dbReference type="Proteomes" id="UP001437256"/>
    </source>
</evidence>
<organism evidence="14 15">
    <name type="scientific">Marasmius tenuissimus</name>
    <dbReference type="NCBI Taxonomy" id="585030"/>
    <lineage>
        <taxon>Eukaryota</taxon>
        <taxon>Fungi</taxon>
        <taxon>Dikarya</taxon>
        <taxon>Basidiomycota</taxon>
        <taxon>Agaricomycotina</taxon>
        <taxon>Agaricomycetes</taxon>
        <taxon>Agaricomycetidae</taxon>
        <taxon>Agaricales</taxon>
        <taxon>Marasmiineae</taxon>
        <taxon>Marasmiaceae</taxon>
        <taxon>Marasmius</taxon>
    </lineage>
</organism>
<comment type="similarity">
    <text evidence="3 10">Belongs to the glycosyl hydrolase 3 family.</text>
</comment>
<dbReference type="Pfam" id="PF00933">
    <property type="entry name" value="Glyco_hydro_3"/>
    <property type="match status" value="1"/>
</dbReference>
<dbReference type="EC" id="3.2.1.21" evidence="4 10"/>
<evidence type="ECO:0000313" key="14">
    <source>
        <dbReference type="EMBL" id="KAL0060353.1"/>
    </source>
</evidence>
<dbReference type="PANTHER" id="PTHR42715:SF2">
    <property type="entry name" value="BETA-GLUCOSIDASE F-RELATED"/>
    <property type="match status" value="1"/>
</dbReference>
<evidence type="ECO:0000259" key="13">
    <source>
        <dbReference type="SMART" id="SM01217"/>
    </source>
</evidence>
<keyword evidence="12" id="KW-0732">Signal</keyword>
<dbReference type="EMBL" id="JBBXMP010000180">
    <property type="protein sequence ID" value="KAL0060353.1"/>
    <property type="molecule type" value="Genomic_DNA"/>
</dbReference>
<dbReference type="SUPFAM" id="SSF52279">
    <property type="entry name" value="Beta-D-glucan exohydrolase, C-terminal domain"/>
    <property type="match status" value="1"/>
</dbReference>
<evidence type="ECO:0000256" key="9">
    <source>
        <dbReference type="ARBA" id="ARBA00023326"/>
    </source>
</evidence>
<evidence type="ECO:0000256" key="10">
    <source>
        <dbReference type="RuleBase" id="RU361161"/>
    </source>
</evidence>
<feature type="domain" description="Fibronectin type III-like" evidence="13">
    <location>
        <begin position="795"/>
        <end position="864"/>
    </location>
</feature>
<dbReference type="InterPro" id="IPR017853">
    <property type="entry name" value="GH"/>
</dbReference>
<feature type="region of interest" description="Disordered" evidence="11">
    <location>
        <begin position="83"/>
        <end position="102"/>
    </location>
</feature>
<evidence type="ECO:0000256" key="11">
    <source>
        <dbReference type="SAM" id="MobiDB-lite"/>
    </source>
</evidence>
<feature type="signal peptide" evidence="12">
    <location>
        <begin position="1"/>
        <end position="16"/>
    </location>
</feature>
<evidence type="ECO:0000256" key="7">
    <source>
        <dbReference type="ARBA" id="ARBA00023277"/>
    </source>
</evidence>
<evidence type="ECO:0000256" key="6">
    <source>
        <dbReference type="ARBA" id="ARBA00023001"/>
    </source>
</evidence>
<dbReference type="PANTHER" id="PTHR42715">
    <property type="entry name" value="BETA-GLUCOSIDASE"/>
    <property type="match status" value="1"/>
</dbReference>
<dbReference type="SUPFAM" id="SSF51445">
    <property type="entry name" value="(Trans)glycosidases"/>
    <property type="match status" value="1"/>
</dbReference>
<dbReference type="InterPro" id="IPR002772">
    <property type="entry name" value="Glyco_hydro_3_C"/>
</dbReference>
<dbReference type="InterPro" id="IPR001764">
    <property type="entry name" value="Glyco_hydro_3_N"/>
</dbReference>
<dbReference type="InterPro" id="IPR019800">
    <property type="entry name" value="Glyco_hydro_3_AS"/>
</dbReference>
<evidence type="ECO:0000256" key="1">
    <source>
        <dbReference type="ARBA" id="ARBA00000448"/>
    </source>
</evidence>
<keyword evidence="9 10" id="KW-0624">Polysaccharide degradation</keyword>
<feature type="chain" id="PRO_5045477355" description="beta-glucosidase" evidence="12">
    <location>
        <begin position="17"/>
        <end position="875"/>
    </location>
</feature>
<gene>
    <name evidence="14" type="ORF">AAF712_012858</name>
</gene>
<reference evidence="14 15" key="1">
    <citation type="submission" date="2024-05" db="EMBL/GenBank/DDBJ databases">
        <title>A draft genome resource for the thread blight pathogen Marasmius tenuissimus strain MS-2.</title>
        <authorList>
            <person name="Yulfo-Soto G.E."/>
            <person name="Baruah I.K."/>
            <person name="Amoako-Attah I."/>
            <person name="Bukari Y."/>
            <person name="Meinhardt L.W."/>
            <person name="Bailey B.A."/>
            <person name="Cohen S.P."/>
        </authorList>
    </citation>
    <scope>NUCLEOTIDE SEQUENCE [LARGE SCALE GENOMIC DNA]</scope>
    <source>
        <strain evidence="14 15">MS-2</strain>
    </source>
</reference>
<accession>A0ABR2ZG82</accession>
<dbReference type="Pfam" id="PF01915">
    <property type="entry name" value="Glyco_hydro_3_C"/>
    <property type="match status" value="1"/>
</dbReference>
<comment type="catalytic activity">
    <reaction evidence="1 10">
        <text>Hydrolysis of terminal, non-reducing beta-D-glucosyl residues with release of beta-D-glucose.</text>
        <dbReference type="EC" id="3.2.1.21"/>
    </reaction>
</comment>